<dbReference type="PANTHER" id="PTHR43562:SF1">
    <property type="entry name" value="NA(+)_H(+) ANTIPORTER YJBQ-RELATED"/>
    <property type="match status" value="1"/>
</dbReference>
<organism evidence="12 13">
    <name type="scientific">Kribbella orskensis</name>
    <dbReference type="NCBI Taxonomy" id="2512216"/>
    <lineage>
        <taxon>Bacteria</taxon>
        <taxon>Bacillati</taxon>
        <taxon>Actinomycetota</taxon>
        <taxon>Actinomycetes</taxon>
        <taxon>Propionibacteriales</taxon>
        <taxon>Kribbellaceae</taxon>
        <taxon>Kribbella</taxon>
    </lineage>
</organism>
<feature type="transmembrane region" description="Helical" evidence="10">
    <location>
        <begin position="150"/>
        <end position="171"/>
    </location>
</feature>
<name>A0ABY2BU80_9ACTN</name>
<dbReference type="Pfam" id="PF00999">
    <property type="entry name" value="Na_H_Exchanger"/>
    <property type="match status" value="1"/>
</dbReference>
<protein>
    <submittedName>
        <fullName evidence="12">Kef-type K+ transport system membrane component KefB</fullName>
    </submittedName>
</protein>
<dbReference type="PANTHER" id="PTHR43562">
    <property type="entry name" value="NAPA-TYPE SODIUM/HYDROGEN ANTIPORTER"/>
    <property type="match status" value="1"/>
</dbReference>
<comment type="subcellular location">
    <subcellularLocation>
        <location evidence="1">Membrane</location>
        <topology evidence="1">Multi-pass membrane protein</topology>
    </subcellularLocation>
</comment>
<evidence type="ECO:0000256" key="8">
    <source>
        <dbReference type="ARBA" id="ARBA00023136"/>
    </source>
</evidence>
<dbReference type="Gene3D" id="1.20.1530.20">
    <property type="match status" value="1"/>
</dbReference>
<feature type="domain" description="Cation/H+ exchanger transmembrane" evidence="11">
    <location>
        <begin position="18"/>
        <end position="319"/>
    </location>
</feature>
<comment type="caution">
    <text evidence="12">The sequence shown here is derived from an EMBL/GenBank/DDBJ whole genome shotgun (WGS) entry which is preliminary data.</text>
</comment>
<keyword evidence="7" id="KW-0406">Ion transport</keyword>
<feature type="transmembrane region" description="Helical" evidence="10">
    <location>
        <begin position="177"/>
        <end position="200"/>
    </location>
</feature>
<gene>
    <name evidence="12" type="ORF">EV644_102308</name>
</gene>
<sequence>MGAELGLGLTSLFVVVLVAAVTPVLVGLLSRFRVPQVVVLILGGVVVGPQVLDLADPDSIELLANVGLGFLFLLAGYELELAVFRQRAGKLAIVGWVVTVALAGAVVGGLAALGLVKAFVPVALGLTTTALGTLLPILRDNNMLRGAFGPFVLAAGAVGEFLPVVAIAIFLGSNGRFIGLISLLTMGVLALLLSLVPRLGRGGRIARILSEGQHATSQTTLRWTVALLLLLLVVANDFGLDVVLGAFVAGVVLHRWAPGNVEALDHKLDAVGYGFFIPIFFVSSGMGLDVRSIVEAPARLLLFFLLLLVVRGLPTLLCTAPHSPGRDGSNSSSSCRRRCRCSSLSARSDSRPATCSRRTPPRWWARASCPCWCTRRSRSPSTAESPAPPTHSTRPGPSPARQSAREVRTPGQDADRIAGQVAAASAWRRAAATSGAVCRPPAFA</sequence>
<evidence type="ECO:0000256" key="9">
    <source>
        <dbReference type="SAM" id="MobiDB-lite"/>
    </source>
</evidence>
<evidence type="ECO:0000256" key="3">
    <source>
        <dbReference type="ARBA" id="ARBA00022448"/>
    </source>
</evidence>
<feature type="transmembrane region" description="Helical" evidence="10">
    <location>
        <begin position="91"/>
        <end position="112"/>
    </location>
</feature>
<comment type="similarity">
    <text evidence="2">Belongs to the monovalent cation:proton antiporter 2 (CPA2) transporter (TC 2.A.37) family.</text>
</comment>
<feature type="compositionally biased region" description="Low complexity" evidence="9">
    <location>
        <begin position="379"/>
        <end position="393"/>
    </location>
</feature>
<keyword evidence="6 10" id="KW-1133">Transmembrane helix</keyword>
<evidence type="ECO:0000256" key="5">
    <source>
        <dbReference type="ARBA" id="ARBA00022692"/>
    </source>
</evidence>
<evidence type="ECO:0000313" key="13">
    <source>
        <dbReference type="Proteomes" id="UP000295818"/>
    </source>
</evidence>
<evidence type="ECO:0000256" key="6">
    <source>
        <dbReference type="ARBA" id="ARBA00022989"/>
    </source>
</evidence>
<feature type="transmembrane region" description="Helical" evidence="10">
    <location>
        <begin position="37"/>
        <end position="56"/>
    </location>
</feature>
<dbReference type="Proteomes" id="UP000295818">
    <property type="component" value="Unassembled WGS sequence"/>
</dbReference>
<evidence type="ECO:0000313" key="12">
    <source>
        <dbReference type="EMBL" id="TCO29588.1"/>
    </source>
</evidence>
<evidence type="ECO:0000256" key="4">
    <source>
        <dbReference type="ARBA" id="ARBA00022449"/>
    </source>
</evidence>
<dbReference type="InterPro" id="IPR038770">
    <property type="entry name" value="Na+/solute_symporter_sf"/>
</dbReference>
<keyword evidence="5 10" id="KW-0812">Transmembrane</keyword>
<dbReference type="InterPro" id="IPR006153">
    <property type="entry name" value="Cation/H_exchanger_TM"/>
</dbReference>
<accession>A0ABY2BU80</accession>
<feature type="transmembrane region" description="Helical" evidence="10">
    <location>
        <begin position="6"/>
        <end position="30"/>
    </location>
</feature>
<keyword evidence="4" id="KW-0050">Antiport</keyword>
<feature type="transmembrane region" description="Helical" evidence="10">
    <location>
        <begin position="300"/>
        <end position="317"/>
    </location>
</feature>
<dbReference type="RefSeq" id="WP_199239672.1">
    <property type="nucleotide sequence ID" value="NZ_SLWM01000002.1"/>
</dbReference>
<reference evidence="12 13" key="1">
    <citation type="journal article" date="2015" name="Stand. Genomic Sci.">
        <title>Genomic Encyclopedia of Bacterial and Archaeal Type Strains, Phase III: the genomes of soil and plant-associated and newly described type strains.</title>
        <authorList>
            <person name="Whitman W.B."/>
            <person name="Woyke T."/>
            <person name="Klenk H.P."/>
            <person name="Zhou Y."/>
            <person name="Lilburn T.G."/>
            <person name="Beck B.J."/>
            <person name="De Vos P."/>
            <person name="Vandamme P."/>
            <person name="Eisen J.A."/>
            <person name="Garrity G."/>
            <person name="Hugenholtz P."/>
            <person name="Kyrpides N.C."/>
        </authorList>
    </citation>
    <scope>NUCLEOTIDE SEQUENCE [LARGE SCALE GENOMIC DNA]</scope>
    <source>
        <strain evidence="12 13">VKM Ac-2538</strain>
    </source>
</reference>
<evidence type="ECO:0000256" key="1">
    <source>
        <dbReference type="ARBA" id="ARBA00004141"/>
    </source>
</evidence>
<evidence type="ECO:0000259" key="11">
    <source>
        <dbReference type="Pfam" id="PF00999"/>
    </source>
</evidence>
<feature type="transmembrane region" description="Helical" evidence="10">
    <location>
        <begin position="118"/>
        <end position="138"/>
    </location>
</feature>
<evidence type="ECO:0000256" key="10">
    <source>
        <dbReference type="SAM" id="Phobius"/>
    </source>
</evidence>
<dbReference type="EMBL" id="SLWM01000002">
    <property type="protein sequence ID" value="TCO29588.1"/>
    <property type="molecule type" value="Genomic_DNA"/>
</dbReference>
<evidence type="ECO:0000256" key="7">
    <source>
        <dbReference type="ARBA" id="ARBA00023065"/>
    </source>
</evidence>
<feature type="transmembrane region" description="Helical" evidence="10">
    <location>
        <begin position="221"/>
        <end position="250"/>
    </location>
</feature>
<keyword evidence="13" id="KW-1185">Reference proteome</keyword>
<keyword evidence="8 10" id="KW-0472">Membrane</keyword>
<feature type="compositionally biased region" description="Basic and acidic residues" evidence="9">
    <location>
        <begin position="403"/>
        <end position="416"/>
    </location>
</feature>
<evidence type="ECO:0000256" key="2">
    <source>
        <dbReference type="ARBA" id="ARBA00005551"/>
    </source>
</evidence>
<proteinExistence type="inferred from homology"/>
<keyword evidence="3" id="KW-0813">Transport</keyword>
<feature type="region of interest" description="Disordered" evidence="9">
    <location>
        <begin position="379"/>
        <end position="420"/>
    </location>
</feature>
<feature type="transmembrane region" description="Helical" evidence="10">
    <location>
        <begin position="270"/>
        <end position="288"/>
    </location>
</feature>
<feature type="transmembrane region" description="Helical" evidence="10">
    <location>
        <begin position="62"/>
        <end position="79"/>
    </location>
</feature>